<dbReference type="EMBL" id="LQXV01000221">
    <property type="protein sequence ID" value="KXU07710.1"/>
    <property type="molecule type" value="Genomic_DNA"/>
</dbReference>
<dbReference type="PROSITE" id="PS51756">
    <property type="entry name" value="LXG"/>
    <property type="match status" value="1"/>
</dbReference>
<accession>A0A139QYR9</accession>
<comment type="similarity">
    <text evidence="1">In the N-terminal section; belongs to the LXG family.</text>
</comment>
<sequence length="512" mass="57984">MGLNMTLEQSEEQARSTQSVCQAEVEGYQALQRVISDFAEETEKLTGKAYDSAKAYYSAILLPLAQGGELYSEVLSQAIAKLPEEYQNQVDTKSWSEDELLRLIQQEEDLISQLDDMNQKILRLTISADEKSELRQNNVTLIRGHHANKRVYETILDDLRSYDSYSVTLFNELETIKIQITTGLSQIGSSWNASSGTFTIPDDLSWATTLTSLSTSKKSVEDIEKADIINDYMQTYGFDRETATILFDLQQGIIKQAQKEDWSNQKVIYEFNRIVASFVYDAARWHGVAGTLSPDDESLKELCLKYGINSREYTILRAKIPDQHKNSESSKDFAHEAVQLSAFTEGSWGKSAFDMATVAHVMSTVGNNVYQYVNIFGTKIPIIVPMEKYEISFKGDIDSGRYDDADFNSDLDAINTYQRMCDADNVEDIFKINTKYNSDVITNQVNRVQEFYQNLGKGNITAGKEVTKYVVSAKTIGSSYIKHGNERSSSEQKQAENDFYDYLERGEKENVK</sequence>
<comment type="caution">
    <text evidence="4">The sequence shown here is derived from an EMBL/GenBank/DDBJ whole genome shotgun (WGS) entry which is preliminary data.</text>
</comment>
<dbReference type="AlphaFoldDB" id="A0A139QYR9"/>
<protein>
    <recommendedName>
        <fullName evidence="3">LXG domain-containing protein</fullName>
    </recommendedName>
</protein>
<evidence type="ECO:0000259" key="3">
    <source>
        <dbReference type="PROSITE" id="PS51756"/>
    </source>
</evidence>
<feature type="region of interest" description="Disordered" evidence="2">
    <location>
        <begin position="483"/>
        <end position="512"/>
    </location>
</feature>
<evidence type="ECO:0000313" key="4">
    <source>
        <dbReference type="EMBL" id="KXU07710.1"/>
    </source>
</evidence>
<name>A0A139QYR9_9STRE</name>
<dbReference type="Proteomes" id="UP000071927">
    <property type="component" value="Unassembled WGS sequence"/>
</dbReference>
<evidence type="ECO:0000256" key="1">
    <source>
        <dbReference type="ARBA" id="ARBA00034117"/>
    </source>
</evidence>
<dbReference type="PATRIC" id="fig|315405.12.peg.1422"/>
<evidence type="ECO:0000256" key="2">
    <source>
        <dbReference type="SAM" id="MobiDB-lite"/>
    </source>
</evidence>
<feature type="domain" description="LXG" evidence="3">
    <location>
        <begin position="1"/>
        <end position="227"/>
    </location>
</feature>
<proteinExistence type="inferred from homology"/>
<evidence type="ECO:0000313" key="5">
    <source>
        <dbReference type="Proteomes" id="UP000071927"/>
    </source>
</evidence>
<gene>
    <name evidence="4" type="ORF">SGADD03_01204</name>
</gene>
<dbReference type="RefSeq" id="WP_061459981.1">
    <property type="nucleotide sequence ID" value="NZ_KQ970572.1"/>
</dbReference>
<dbReference type="InterPro" id="IPR006829">
    <property type="entry name" value="LXG_dom"/>
</dbReference>
<reference evidence="4 5" key="1">
    <citation type="submission" date="2016-01" db="EMBL/GenBank/DDBJ databases">
        <title>Highly variable Streptococcus oralis are common among viridans streptococci isolated from primates.</title>
        <authorList>
            <person name="Denapaite D."/>
            <person name="Rieger M."/>
            <person name="Koendgen S."/>
            <person name="Brueckner R."/>
            <person name="Ochigava I."/>
            <person name="Kappeler P."/>
            <person name="Maetz-Rensing K."/>
            <person name="Leendertz F."/>
            <person name="Hakenbeck R."/>
        </authorList>
    </citation>
    <scope>NUCLEOTIDE SEQUENCE [LARGE SCALE GENOMIC DNA]</scope>
    <source>
        <strain evidence="4 5">DD03</strain>
    </source>
</reference>
<organism evidence="4 5">
    <name type="scientific">Streptococcus gallolyticus</name>
    <dbReference type="NCBI Taxonomy" id="315405"/>
    <lineage>
        <taxon>Bacteria</taxon>
        <taxon>Bacillati</taxon>
        <taxon>Bacillota</taxon>
        <taxon>Bacilli</taxon>
        <taxon>Lactobacillales</taxon>
        <taxon>Streptococcaceae</taxon>
        <taxon>Streptococcus</taxon>
    </lineage>
</organism>